<dbReference type="SUPFAM" id="SSF51011">
    <property type="entry name" value="Glycosyl hydrolase domain"/>
    <property type="match status" value="1"/>
</dbReference>
<dbReference type="Gene3D" id="2.60.40.1760">
    <property type="entry name" value="glycosyl hydrolase (family 31)"/>
    <property type="match status" value="1"/>
</dbReference>
<dbReference type="AlphaFoldDB" id="A0AAE3E4A4"/>
<feature type="domain" description="Glycoside hydrolase family 31 N-terminal" evidence="4">
    <location>
        <begin position="29"/>
        <end position="189"/>
    </location>
</feature>
<reference evidence="6 7" key="1">
    <citation type="submission" date="2021-10" db="EMBL/GenBank/DDBJ databases">
        <title>Anaerobic single-cell dispensing facilitates the cultivation of human gut bacteria.</title>
        <authorList>
            <person name="Afrizal A."/>
        </authorList>
    </citation>
    <scope>NUCLEOTIDE SEQUENCE [LARGE SCALE GENOMIC DNA]</scope>
    <source>
        <strain evidence="6 7">CLA-AA-H224</strain>
    </source>
</reference>
<dbReference type="CDD" id="cd06591">
    <property type="entry name" value="GH31_xylosidase_XylS"/>
    <property type="match status" value="1"/>
</dbReference>
<comment type="caution">
    <text evidence="6">The sequence shown here is derived from an EMBL/GenBank/DDBJ whole genome shotgun (WGS) entry which is preliminary data.</text>
</comment>
<evidence type="ECO:0000259" key="4">
    <source>
        <dbReference type="Pfam" id="PF13802"/>
    </source>
</evidence>
<dbReference type="RefSeq" id="WP_308731791.1">
    <property type="nucleotide sequence ID" value="NZ_JAJEQN010000019.1"/>
</dbReference>
<dbReference type="GO" id="GO:0004553">
    <property type="term" value="F:hydrolase activity, hydrolyzing O-glycosyl compounds"/>
    <property type="evidence" value="ECO:0007669"/>
    <property type="project" value="InterPro"/>
</dbReference>
<dbReference type="GO" id="GO:0030246">
    <property type="term" value="F:carbohydrate binding"/>
    <property type="evidence" value="ECO:0007669"/>
    <property type="project" value="InterPro"/>
</dbReference>
<dbReference type="PANTHER" id="PTHR43863">
    <property type="entry name" value="HYDROLASE, PUTATIVE (AFU_ORTHOLOGUE AFUA_1G03140)-RELATED"/>
    <property type="match status" value="1"/>
</dbReference>
<sequence>MKFFEIKDGALFFKRRQEIMEICPWGAGLRVRATQNRSFSDKDWALDVPAKADGKIELFDDHAIVRNGSIYAVVTDFGRISFYNEKDELLLKEYYRSWDYGTKDWKDLDTIIMQRAAARTYRAVGGDNYALSVRFEADDNEKLFGMGQYQQPQFDLKGCTLELAQKNTQASVPYLVSSKGYGLLWNNPAIGRATLGANVTEFTAESTRQIDYWINAADTPAALVEQYTELTGRVPMMPEWAMGFWQCKLRYQTQDEVLTIARRYKELNIPLSVIVIDFFHWTQQGDWRFDPEYFPDPKAMIDELHEMGVRVMISIWPTVDRTSVNYEEMSERDLLIRTDRGLNVTMECWGMQCFIDPTNPETREFVWQKAMENYRSHGVDLFWLDEAEPEYTAQDFDLYRYYDGPALECANEYPVRYSQTFFDGMKKEGIENPLNLVRCAWAGSQRYGALVWSGDVPSTFTYLRYQLTAGLNMGLAGIAWWTADIGGFHGGNVHDPAFHELLMRWFQFGAFCPVMRLHGDRDPHYKPLGTTGGGKVASGADNEIWSYTPEIQDMMSYYILLRESMKGYMTTVMEEAHEKGTPVMKPLFYDYPADKTCWEIADEFLFGHDLLVAPVLYAGERTRTLYLPEGRWCEYETGKVYDGGCTITVDAPLNRVPLFVKEGKTVFVK</sequence>
<dbReference type="InterPro" id="IPR025887">
    <property type="entry name" value="Glyco_hydro_31_N_dom"/>
</dbReference>
<dbReference type="InterPro" id="IPR017853">
    <property type="entry name" value="GH"/>
</dbReference>
<dbReference type="EMBL" id="JAJEQN010000019">
    <property type="protein sequence ID" value="MCC2221714.1"/>
    <property type="molecule type" value="Genomic_DNA"/>
</dbReference>
<feature type="domain" description="Glycosyl hydrolase family 31 C-terminal" evidence="5">
    <location>
        <begin position="580"/>
        <end position="664"/>
    </location>
</feature>
<dbReference type="GO" id="GO:0005975">
    <property type="term" value="P:carbohydrate metabolic process"/>
    <property type="evidence" value="ECO:0007669"/>
    <property type="project" value="InterPro"/>
</dbReference>
<keyword evidence="2" id="KW-0326">Glycosidase</keyword>
<dbReference type="InterPro" id="IPR048395">
    <property type="entry name" value="Glyco_hydro_31_C"/>
</dbReference>
<dbReference type="InterPro" id="IPR051816">
    <property type="entry name" value="Glycosyl_Hydrolase_31"/>
</dbReference>
<evidence type="ECO:0000259" key="3">
    <source>
        <dbReference type="Pfam" id="PF01055"/>
    </source>
</evidence>
<evidence type="ECO:0000256" key="2">
    <source>
        <dbReference type="RuleBase" id="RU361185"/>
    </source>
</evidence>
<comment type="similarity">
    <text evidence="1 2">Belongs to the glycosyl hydrolase 31 family.</text>
</comment>
<dbReference type="Pfam" id="PF01055">
    <property type="entry name" value="Glyco_hydro_31_2nd"/>
    <property type="match status" value="1"/>
</dbReference>
<dbReference type="PANTHER" id="PTHR43863:SF2">
    <property type="entry name" value="MALTASE-GLUCOAMYLASE"/>
    <property type="match status" value="1"/>
</dbReference>
<evidence type="ECO:0000259" key="5">
    <source>
        <dbReference type="Pfam" id="PF21365"/>
    </source>
</evidence>
<accession>A0AAE3E4A4</accession>
<evidence type="ECO:0000313" key="6">
    <source>
        <dbReference type="EMBL" id="MCC2221714.1"/>
    </source>
</evidence>
<proteinExistence type="inferred from homology"/>
<dbReference type="InterPro" id="IPR000322">
    <property type="entry name" value="Glyco_hydro_31_TIM"/>
</dbReference>
<dbReference type="Gene3D" id="2.60.40.1180">
    <property type="entry name" value="Golgi alpha-mannosidase II"/>
    <property type="match status" value="1"/>
</dbReference>
<dbReference type="InterPro" id="IPR011013">
    <property type="entry name" value="Gal_mutarotase_sf_dom"/>
</dbReference>
<dbReference type="Gene3D" id="3.20.20.80">
    <property type="entry name" value="Glycosidases"/>
    <property type="match status" value="1"/>
</dbReference>
<dbReference type="Pfam" id="PF13802">
    <property type="entry name" value="Gal_mutarotas_2"/>
    <property type="match status" value="1"/>
</dbReference>
<protein>
    <submittedName>
        <fullName evidence="6">Family 31 glucosidase</fullName>
    </submittedName>
</protein>
<gene>
    <name evidence="6" type="ORF">LKD48_08725</name>
</gene>
<keyword evidence="2" id="KW-0378">Hydrolase</keyword>
<dbReference type="Proteomes" id="UP001198200">
    <property type="component" value="Unassembled WGS sequence"/>
</dbReference>
<evidence type="ECO:0000256" key="1">
    <source>
        <dbReference type="ARBA" id="ARBA00007806"/>
    </source>
</evidence>
<feature type="domain" description="Glycoside hydrolase family 31 TIM barrel" evidence="3">
    <location>
        <begin position="235"/>
        <end position="570"/>
    </location>
</feature>
<dbReference type="SUPFAM" id="SSF51445">
    <property type="entry name" value="(Trans)glycosidases"/>
    <property type="match status" value="1"/>
</dbReference>
<dbReference type="Pfam" id="PF21365">
    <property type="entry name" value="Glyco_hydro_31_3rd"/>
    <property type="match status" value="1"/>
</dbReference>
<dbReference type="SUPFAM" id="SSF74650">
    <property type="entry name" value="Galactose mutarotase-like"/>
    <property type="match status" value="1"/>
</dbReference>
<dbReference type="InterPro" id="IPR013780">
    <property type="entry name" value="Glyco_hydro_b"/>
</dbReference>
<dbReference type="CDD" id="cd14752">
    <property type="entry name" value="GH31_N"/>
    <property type="match status" value="1"/>
</dbReference>
<organism evidence="6 7">
    <name type="scientific">Anthropogastromicrobium aceti</name>
    <dbReference type="NCBI Taxonomy" id="2981768"/>
    <lineage>
        <taxon>Bacteria</taxon>
        <taxon>Bacillati</taxon>
        <taxon>Bacillota</taxon>
        <taxon>Clostridia</taxon>
        <taxon>Lachnospirales</taxon>
        <taxon>Lachnospiraceae</taxon>
        <taxon>Anthropogastromicrobium</taxon>
    </lineage>
</organism>
<evidence type="ECO:0000313" key="7">
    <source>
        <dbReference type="Proteomes" id="UP001198200"/>
    </source>
</evidence>
<name>A0AAE3E4A4_9FIRM</name>
<keyword evidence="7" id="KW-1185">Reference proteome</keyword>